<name>A0A0R1E213_DROYA</name>
<evidence type="ECO:0000313" key="1">
    <source>
        <dbReference type="EMBL" id="KRK01650.1"/>
    </source>
</evidence>
<dbReference type="AlphaFoldDB" id="A0A0R1E213"/>
<protein>
    <submittedName>
        <fullName evidence="1">Uncharacterized protein</fullName>
    </submittedName>
</protein>
<reference evidence="1 2" key="2">
    <citation type="journal article" date="2007" name="PLoS Biol.">
        <title>Principles of genome evolution in the Drosophila melanogaster species group.</title>
        <authorList>
            <person name="Ranz J.M."/>
            <person name="Maurin D."/>
            <person name="Chan Y.S."/>
            <person name="von Grotthuss M."/>
            <person name="Hillier L.W."/>
            <person name="Roote J."/>
            <person name="Ashburner M."/>
            <person name="Bergman C.M."/>
        </authorList>
    </citation>
    <scope>NUCLEOTIDE SEQUENCE [LARGE SCALE GENOMIC DNA]</scope>
    <source>
        <strain evidence="2">Tai18E2 / Tucson 14021-0261.01</strain>
    </source>
</reference>
<reference evidence="1 2" key="1">
    <citation type="journal article" date="2007" name="Nature">
        <title>Evolution of genes and genomes on the Drosophila phylogeny.</title>
        <authorList>
            <consortium name="Drosophila 12 Genomes Consortium"/>
            <person name="Clark A.G."/>
            <person name="Eisen M.B."/>
            <person name="Smith D.R."/>
            <person name="Bergman C.M."/>
            <person name="Oliver B."/>
            <person name="Markow T.A."/>
            <person name="Kaufman T.C."/>
            <person name="Kellis M."/>
            <person name="Gelbart W."/>
            <person name="Iyer V.N."/>
            <person name="Pollard D.A."/>
            <person name="Sackton T.B."/>
            <person name="Larracuente A.M."/>
            <person name="Singh N.D."/>
            <person name="Abad J.P."/>
            <person name="Abt D.N."/>
            <person name="Adryan B."/>
            <person name="Aguade M."/>
            <person name="Akashi H."/>
            <person name="Anderson W.W."/>
            <person name="Aquadro C.F."/>
            <person name="Ardell D.H."/>
            <person name="Arguello R."/>
            <person name="Artieri C.G."/>
            <person name="Barbash D.A."/>
            <person name="Barker D."/>
            <person name="Barsanti P."/>
            <person name="Batterham P."/>
            <person name="Batzoglou S."/>
            <person name="Begun D."/>
            <person name="Bhutkar A."/>
            <person name="Blanco E."/>
            <person name="Bosak S.A."/>
            <person name="Bradley R.K."/>
            <person name="Brand A.D."/>
            <person name="Brent M.R."/>
            <person name="Brooks A.N."/>
            <person name="Brown R.H."/>
            <person name="Butlin R.K."/>
            <person name="Caggese C."/>
            <person name="Calvi B.R."/>
            <person name="Bernardo de Carvalho A."/>
            <person name="Caspi A."/>
            <person name="Castrezana S."/>
            <person name="Celniker S.E."/>
            <person name="Chang J.L."/>
            <person name="Chapple C."/>
            <person name="Chatterji S."/>
            <person name="Chinwalla A."/>
            <person name="Civetta A."/>
            <person name="Clifton S.W."/>
            <person name="Comeron J.M."/>
            <person name="Costello J.C."/>
            <person name="Coyne J.A."/>
            <person name="Daub J."/>
            <person name="David R.G."/>
            <person name="Delcher A.L."/>
            <person name="Delehaunty K."/>
            <person name="Do C.B."/>
            <person name="Ebling H."/>
            <person name="Edwards K."/>
            <person name="Eickbush T."/>
            <person name="Evans J.D."/>
            <person name="Filipski A."/>
            <person name="Findeiss S."/>
            <person name="Freyhult E."/>
            <person name="Fulton L."/>
            <person name="Fulton R."/>
            <person name="Garcia A.C."/>
            <person name="Gardiner A."/>
            <person name="Garfield D.A."/>
            <person name="Garvin B.E."/>
            <person name="Gibson G."/>
            <person name="Gilbert D."/>
            <person name="Gnerre S."/>
            <person name="Godfrey J."/>
            <person name="Good R."/>
            <person name="Gotea V."/>
            <person name="Gravely B."/>
            <person name="Greenberg A.J."/>
            <person name="Griffiths-Jones S."/>
            <person name="Gross S."/>
            <person name="Guigo R."/>
            <person name="Gustafson E.A."/>
            <person name="Haerty W."/>
            <person name="Hahn M.W."/>
            <person name="Halligan D.L."/>
            <person name="Halpern A.L."/>
            <person name="Halter G.M."/>
            <person name="Han M.V."/>
            <person name="Heger A."/>
            <person name="Hillier L."/>
            <person name="Hinrichs A.S."/>
            <person name="Holmes I."/>
            <person name="Hoskins R.A."/>
            <person name="Hubisz M.J."/>
            <person name="Hultmark D."/>
            <person name="Huntley M.A."/>
            <person name="Jaffe D.B."/>
            <person name="Jagadeeshan S."/>
            <person name="Jeck W.R."/>
            <person name="Johnson J."/>
            <person name="Jones C.D."/>
            <person name="Jordan W.C."/>
            <person name="Karpen G.H."/>
            <person name="Kataoka E."/>
            <person name="Keightley P.D."/>
            <person name="Kheradpour P."/>
            <person name="Kirkness E.F."/>
            <person name="Koerich L.B."/>
            <person name="Kristiansen K."/>
            <person name="Kudrna D."/>
            <person name="Kulathinal R.J."/>
            <person name="Kumar S."/>
            <person name="Kwok R."/>
            <person name="Lander E."/>
            <person name="Langley C.H."/>
            <person name="Lapoint R."/>
            <person name="Lazzaro B.P."/>
            <person name="Lee S.J."/>
            <person name="Levesque L."/>
            <person name="Li R."/>
            <person name="Lin C.F."/>
            <person name="Lin M.F."/>
            <person name="Lindblad-Toh K."/>
            <person name="Llopart A."/>
            <person name="Long M."/>
            <person name="Low L."/>
            <person name="Lozovsky E."/>
            <person name="Lu J."/>
            <person name="Luo M."/>
            <person name="Machado C.A."/>
            <person name="Makalowski W."/>
            <person name="Marzo M."/>
            <person name="Matsuda M."/>
            <person name="Matzkin L."/>
            <person name="McAllister B."/>
            <person name="McBride C.S."/>
            <person name="McKernan B."/>
            <person name="McKernan K."/>
            <person name="Mendez-Lago M."/>
            <person name="Minx P."/>
            <person name="Mollenhauer M.U."/>
            <person name="Montooth K."/>
            <person name="Mount S.M."/>
            <person name="Mu X."/>
            <person name="Myers E."/>
            <person name="Negre B."/>
            <person name="Newfeld S."/>
            <person name="Nielsen R."/>
            <person name="Noor M.A."/>
            <person name="O'Grady P."/>
            <person name="Pachter L."/>
            <person name="Papaceit M."/>
            <person name="Parisi M.J."/>
            <person name="Parisi M."/>
            <person name="Parts L."/>
            <person name="Pedersen J.S."/>
            <person name="Pesole G."/>
            <person name="Phillippy A.M."/>
            <person name="Ponting C.P."/>
            <person name="Pop M."/>
            <person name="Porcelli D."/>
            <person name="Powell J.R."/>
            <person name="Prohaska S."/>
            <person name="Pruitt K."/>
            <person name="Puig M."/>
            <person name="Quesneville H."/>
            <person name="Ram K.R."/>
            <person name="Rand D."/>
            <person name="Rasmussen M.D."/>
            <person name="Reed L.K."/>
            <person name="Reenan R."/>
            <person name="Reily A."/>
            <person name="Remington K.A."/>
            <person name="Rieger T.T."/>
            <person name="Ritchie M.G."/>
            <person name="Robin C."/>
            <person name="Rogers Y.H."/>
            <person name="Rohde C."/>
            <person name="Rozas J."/>
            <person name="Rubenfield M.J."/>
            <person name="Ruiz A."/>
            <person name="Russo S."/>
            <person name="Salzberg S.L."/>
            <person name="Sanchez-Gracia A."/>
            <person name="Saranga D.J."/>
            <person name="Sato H."/>
            <person name="Schaeffer S.W."/>
            <person name="Schatz M.C."/>
            <person name="Schlenke T."/>
            <person name="Schwartz R."/>
            <person name="Segarra C."/>
            <person name="Singh R.S."/>
            <person name="Sirot L."/>
            <person name="Sirota M."/>
            <person name="Sisneros N.B."/>
            <person name="Smith C.D."/>
            <person name="Smith T.F."/>
            <person name="Spieth J."/>
            <person name="Stage D.E."/>
            <person name="Stark A."/>
            <person name="Stephan W."/>
            <person name="Strausberg R.L."/>
            <person name="Strempel S."/>
            <person name="Sturgill D."/>
            <person name="Sutton G."/>
            <person name="Sutton G.G."/>
            <person name="Tao W."/>
            <person name="Teichmann S."/>
            <person name="Tobari Y.N."/>
            <person name="Tomimura Y."/>
            <person name="Tsolas J.M."/>
            <person name="Valente V.L."/>
            <person name="Venter E."/>
            <person name="Venter J.C."/>
            <person name="Vicario S."/>
            <person name="Vieira F.G."/>
            <person name="Vilella A.J."/>
            <person name="Villasante A."/>
            <person name="Walenz B."/>
            <person name="Wang J."/>
            <person name="Wasserman M."/>
            <person name="Watts T."/>
            <person name="Wilson D."/>
            <person name="Wilson R.K."/>
            <person name="Wing R.A."/>
            <person name="Wolfner M.F."/>
            <person name="Wong A."/>
            <person name="Wong G.K."/>
            <person name="Wu C.I."/>
            <person name="Wu G."/>
            <person name="Yamamoto D."/>
            <person name="Yang H.P."/>
            <person name="Yang S.P."/>
            <person name="Yorke J.A."/>
            <person name="Yoshida K."/>
            <person name="Zdobnov E."/>
            <person name="Zhang P."/>
            <person name="Zhang Y."/>
            <person name="Zimin A.V."/>
            <person name="Baldwin J."/>
            <person name="Abdouelleil A."/>
            <person name="Abdulkadir J."/>
            <person name="Abebe A."/>
            <person name="Abera B."/>
            <person name="Abreu J."/>
            <person name="Acer S.C."/>
            <person name="Aftuck L."/>
            <person name="Alexander A."/>
            <person name="An P."/>
            <person name="Anderson E."/>
            <person name="Anderson S."/>
            <person name="Arachi H."/>
            <person name="Azer M."/>
            <person name="Bachantsang P."/>
            <person name="Barry A."/>
            <person name="Bayul T."/>
            <person name="Berlin A."/>
            <person name="Bessette D."/>
            <person name="Bloom T."/>
            <person name="Blye J."/>
            <person name="Boguslavskiy L."/>
            <person name="Bonnet C."/>
            <person name="Boukhgalter B."/>
            <person name="Bourzgui I."/>
            <person name="Brown A."/>
            <person name="Cahill P."/>
            <person name="Channer S."/>
            <person name="Cheshatsang Y."/>
            <person name="Chuda L."/>
            <person name="Citroen M."/>
            <person name="Collymore A."/>
            <person name="Cooke P."/>
            <person name="Costello M."/>
            <person name="D'Aco K."/>
            <person name="Daza R."/>
            <person name="De Haan G."/>
            <person name="DeGray S."/>
            <person name="DeMaso C."/>
            <person name="Dhargay N."/>
            <person name="Dooley K."/>
            <person name="Dooley E."/>
            <person name="Doricent M."/>
            <person name="Dorje P."/>
            <person name="Dorjee K."/>
            <person name="Dupes A."/>
            <person name="Elong R."/>
            <person name="Falk J."/>
            <person name="Farina A."/>
            <person name="Faro S."/>
            <person name="Ferguson D."/>
            <person name="Fisher S."/>
            <person name="Foley C.D."/>
            <person name="Franke A."/>
            <person name="Friedrich D."/>
            <person name="Gadbois L."/>
            <person name="Gearin G."/>
            <person name="Gearin C.R."/>
            <person name="Giannoukos G."/>
            <person name="Goode T."/>
            <person name="Graham J."/>
            <person name="Grandbois E."/>
            <person name="Grewal S."/>
            <person name="Gyaltsen K."/>
            <person name="Hafez N."/>
            <person name="Hagos B."/>
            <person name="Hall J."/>
            <person name="Henson C."/>
            <person name="Hollinger A."/>
            <person name="Honan T."/>
            <person name="Huard M.D."/>
            <person name="Hughes L."/>
            <person name="Hurhula B."/>
            <person name="Husby M.E."/>
            <person name="Kamat A."/>
            <person name="Kanga B."/>
            <person name="Kashin S."/>
            <person name="Khazanovich D."/>
            <person name="Kisner P."/>
            <person name="Lance K."/>
            <person name="Lara M."/>
            <person name="Lee W."/>
            <person name="Lennon N."/>
            <person name="Letendre F."/>
            <person name="LeVine R."/>
            <person name="Lipovsky A."/>
            <person name="Liu X."/>
            <person name="Liu J."/>
            <person name="Liu S."/>
            <person name="Lokyitsang T."/>
            <person name="Lokyitsang Y."/>
            <person name="Lubonja R."/>
            <person name="Lui A."/>
            <person name="MacDonald P."/>
            <person name="Magnisalis V."/>
            <person name="Maru K."/>
            <person name="Matthews C."/>
            <person name="McCusker W."/>
            <person name="McDonough S."/>
            <person name="Mehta T."/>
            <person name="Meldrim J."/>
            <person name="Meneus L."/>
            <person name="Mihai O."/>
            <person name="Mihalev A."/>
            <person name="Mihova T."/>
            <person name="Mittelman R."/>
            <person name="Mlenga V."/>
            <person name="Montmayeur A."/>
            <person name="Mulrain L."/>
            <person name="Navidi A."/>
            <person name="Naylor J."/>
            <person name="Negash T."/>
            <person name="Nguyen T."/>
            <person name="Nguyen N."/>
            <person name="Nicol R."/>
            <person name="Norbu C."/>
            <person name="Norbu N."/>
            <person name="Novod N."/>
            <person name="O'Neill B."/>
            <person name="Osman S."/>
            <person name="Markiewicz E."/>
            <person name="Oyono O.L."/>
            <person name="Patti C."/>
            <person name="Phunkhang P."/>
            <person name="Pierre F."/>
            <person name="Priest M."/>
            <person name="Raghuraman S."/>
            <person name="Rege F."/>
            <person name="Reyes R."/>
            <person name="Rise C."/>
            <person name="Rogov P."/>
            <person name="Ross K."/>
            <person name="Ryan E."/>
            <person name="Settipalli S."/>
            <person name="Shea T."/>
            <person name="Sherpa N."/>
            <person name="Shi L."/>
            <person name="Shih D."/>
            <person name="Sparrow T."/>
            <person name="Spaulding J."/>
            <person name="Stalker J."/>
            <person name="Stange-Thomann N."/>
            <person name="Stavropoulos S."/>
            <person name="Stone C."/>
            <person name="Strader C."/>
            <person name="Tesfaye S."/>
            <person name="Thomson T."/>
            <person name="Thoulutsang Y."/>
            <person name="Thoulutsang D."/>
            <person name="Topham K."/>
            <person name="Topping I."/>
            <person name="Tsamla T."/>
            <person name="Vassiliev H."/>
            <person name="Vo A."/>
            <person name="Wangchuk T."/>
            <person name="Wangdi T."/>
            <person name="Weiand M."/>
            <person name="Wilkinson J."/>
            <person name="Wilson A."/>
            <person name="Yadav S."/>
            <person name="Young G."/>
            <person name="Yu Q."/>
            <person name="Zembek L."/>
            <person name="Zhong D."/>
            <person name="Zimmer A."/>
            <person name="Zwirko Z."/>
            <person name="Jaffe D.B."/>
            <person name="Alvarez P."/>
            <person name="Brockman W."/>
            <person name="Butler J."/>
            <person name="Chin C."/>
            <person name="Gnerre S."/>
            <person name="Grabherr M."/>
            <person name="Kleber M."/>
            <person name="Mauceli E."/>
            <person name="MacCallum I."/>
        </authorList>
    </citation>
    <scope>NUCLEOTIDE SEQUENCE [LARGE SCALE GENOMIC DNA]</scope>
    <source>
        <strain evidence="2">Tai18E2 / Tucson 14021-0261.01</strain>
    </source>
</reference>
<keyword evidence="2" id="KW-1185">Reference proteome</keyword>
<organism evidence="1 2">
    <name type="scientific">Drosophila yakuba</name>
    <name type="common">Fruit fly</name>
    <dbReference type="NCBI Taxonomy" id="7245"/>
    <lineage>
        <taxon>Eukaryota</taxon>
        <taxon>Metazoa</taxon>
        <taxon>Ecdysozoa</taxon>
        <taxon>Arthropoda</taxon>
        <taxon>Hexapoda</taxon>
        <taxon>Insecta</taxon>
        <taxon>Pterygota</taxon>
        <taxon>Neoptera</taxon>
        <taxon>Endopterygota</taxon>
        <taxon>Diptera</taxon>
        <taxon>Brachycera</taxon>
        <taxon>Muscomorpha</taxon>
        <taxon>Ephydroidea</taxon>
        <taxon>Drosophilidae</taxon>
        <taxon>Drosophila</taxon>
        <taxon>Sophophora</taxon>
    </lineage>
</organism>
<dbReference type="Proteomes" id="UP000002282">
    <property type="component" value="Chromosome 3L"/>
</dbReference>
<accession>A0A0R1E213</accession>
<dbReference type="EMBL" id="CM000159">
    <property type="protein sequence ID" value="KRK01650.1"/>
    <property type="molecule type" value="Genomic_DNA"/>
</dbReference>
<evidence type="ECO:0000313" key="2">
    <source>
        <dbReference type="Proteomes" id="UP000002282"/>
    </source>
</evidence>
<proteinExistence type="predicted"/>
<sequence length="63" mass="7032">MNALGGSVCTSHKWNWKDIKVTSASYLSESLEKVELLILSEDANVQHLDSLGSRRNRGNQMRG</sequence>
<dbReference type="KEGG" id="dya:Dyak_GE28012"/>
<gene>
    <name evidence="1" type="primary">Dyak\GE28012</name>
    <name evidence="1" type="synonym">GE28012</name>
    <name evidence="1" type="ORF">Dyak_GE28012</name>
</gene>